<dbReference type="PANTHER" id="PTHR11759">
    <property type="entry name" value="40S RIBOSOMAL PROTEIN S14/30S RIBOSOMAL PROTEIN S11"/>
    <property type="match status" value="1"/>
</dbReference>
<dbReference type="AlphaFoldDB" id="A0ABD1UEG9"/>
<organism evidence="4 5">
    <name type="scientific">Forsythia ovata</name>
    <dbReference type="NCBI Taxonomy" id="205694"/>
    <lineage>
        <taxon>Eukaryota</taxon>
        <taxon>Viridiplantae</taxon>
        <taxon>Streptophyta</taxon>
        <taxon>Embryophyta</taxon>
        <taxon>Tracheophyta</taxon>
        <taxon>Spermatophyta</taxon>
        <taxon>Magnoliopsida</taxon>
        <taxon>eudicotyledons</taxon>
        <taxon>Gunneridae</taxon>
        <taxon>Pentapetalae</taxon>
        <taxon>asterids</taxon>
        <taxon>lamiids</taxon>
        <taxon>Lamiales</taxon>
        <taxon>Oleaceae</taxon>
        <taxon>Forsythieae</taxon>
        <taxon>Forsythia</taxon>
    </lineage>
</organism>
<dbReference type="Gene3D" id="1.25.10.10">
    <property type="entry name" value="Leucine-rich Repeat Variant"/>
    <property type="match status" value="1"/>
</dbReference>
<sequence>MIFRKCLSGPGIQARLSGPASRILRPGSDRPFHAFSQNAQNSHVYSENFKGNTHLESSILGNLAVKLGLMKVQETVTPPYAAVFRSYIHSGQQTEVEAGRTYRSMDFVQGIIKENGNNMMGRTPISHFEQNADIVHVKLMRNNTFITVTDSKGNKKLGTSAGKLATKGGKVSRYSAEAAAEDIGRKAREMKLKSVVMKVNGFTYFKKKKQAVLSFREGYTHSRGDLNPVVYIEDTTRKPHNGCRLRKKRRVFMTYIMSETALRDVNTIPESERNDGRFGNGNFVKPQVEHKDENIEERKKTKTASLVVTPIKKDGTENYGVEMGNSEVEYIGSENLNTVEDVENCLKTLLSRLASKDWVSVCEALNDVRRLSIFHKEAIVGVLNPRIRAKASMCVCRSVPQLGVDGIEAFWIDKLIQIGASQLSDRLPESRDAARTLLLELQSVYEKSHFLKPTAVSEESAIASWENFCQSKLSPSSAQAVLRVTNITREGLVLGS</sequence>
<dbReference type="Pfam" id="PF00411">
    <property type="entry name" value="Ribosomal_S11"/>
    <property type="match status" value="1"/>
</dbReference>
<proteinExistence type="inferred from homology"/>
<evidence type="ECO:0000256" key="2">
    <source>
        <dbReference type="ARBA" id="ARBA00022980"/>
    </source>
</evidence>
<comment type="similarity">
    <text evidence="1">Belongs to the universal ribosomal protein uS11 family.</text>
</comment>
<dbReference type="InterPro" id="IPR001971">
    <property type="entry name" value="Ribosomal_uS11"/>
</dbReference>
<reference evidence="5" key="1">
    <citation type="submission" date="2024-07" db="EMBL/GenBank/DDBJ databases">
        <title>Two chromosome-level genome assemblies of Korean endemic species Abeliophyllum distichum and Forsythia ovata (Oleaceae).</title>
        <authorList>
            <person name="Jang H."/>
        </authorList>
    </citation>
    <scope>NUCLEOTIDE SEQUENCE [LARGE SCALE GENOMIC DNA]</scope>
</reference>
<keyword evidence="3" id="KW-0687">Ribonucleoprotein</keyword>
<dbReference type="SUPFAM" id="SSF53137">
    <property type="entry name" value="Translational machinery components"/>
    <property type="match status" value="1"/>
</dbReference>
<comment type="caution">
    <text evidence="4">The sequence shown here is derived from an EMBL/GenBank/DDBJ whole genome shotgun (WGS) entry which is preliminary data.</text>
</comment>
<dbReference type="GO" id="GO:1990904">
    <property type="term" value="C:ribonucleoprotein complex"/>
    <property type="evidence" value="ECO:0007669"/>
    <property type="project" value="UniProtKB-KW"/>
</dbReference>
<evidence type="ECO:0000256" key="3">
    <source>
        <dbReference type="ARBA" id="ARBA00023274"/>
    </source>
</evidence>
<evidence type="ECO:0000256" key="1">
    <source>
        <dbReference type="ARBA" id="ARBA00006194"/>
    </source>
</evidence>
<gene>
    <name evidence="4" type="ORF">Fot_27362</name>
</gene>
<evidence type="ECO:0000313" key="4">
    <source>
        <dbReference type="EMBL" id="KAL2523439.1"/>
    </source>
</evidence>
<accession>A0ABD1UEG9</accession>
<dbReference type="Proteomes" id="UP001604277">
    <property type="component" value="Unassembled WGS sequence"/>
</dbReference>
<evidence type="ECO:0000313" key="5">
    <source>
        <dbReference type="Proteomes" id="UP001604277"/>
    </source>
</evidence>
<dbReference type="GO" id="GO:0005840">
    <property type="term" value="C:ribosome"/>
    <property type="evidence" value="ECO:0007669"/>
    <property type="project" value="UniProtKB-KW"/>
</dbReference>
<dbReference type="EMBL" id="JBFOLJ010000007">
    <property type="protein sequence ID" value="KAL2523439.1"/>
    <property type="molecule type" value="Genomic_DNA"/>
</dbReference>
<protein>
    <submittedName>
        <fullName evidence="4">Ribosomal protein S11</fullName>
    </submittedName>
</protein>
<keyword evidence="5" id="KW-1185">Reference proteome</keyword>
<dbReference type="HAMAP" id="MF_01310">
    <property type="entry name" value="Ribosomal_uS11"/>
    <property type="match status" value="1"/>
</dbReference>
<keyword evidence="2 4" id="KW-0689">Ribosomal protein</keyword>
<dbReference type="InterPro" id="IPR036967">
    <property type="entry name" value="Ribosomal_uS11_sf"/>
</dbReference>
<name>A0ABD1UEG9_9LAMI</name>
<dbReference type="InterPro" id="IPR011989">
    <property type="entry name" value="ARM-like"/>
</dbReference>
<dbReference type="Gene3D" id="3.30.420.80">
    <property type="entry name" value="Ribosomal protein S11"/>
    <property type="match status" value="1"/>
</dbReference>